<gene>
    <name evidence="7" type="ORF">C7450_113109</name>
</gene>
<dbReference type="AlphaFoldDB" id="A0A2V3TWS0"/>
<protein>
    <submittedName>
        <fullName evidence="7">4-hydroxy-tetrahydrodipicolinate synthase</fullName>
    </submittedName>
</protein>
<dbReference type="Proteomes" id="UP000248021">
    <property type="component" value="Unassembled WGS sequence"/>
</dbReference>
<comment type="similarity">
    <text evidence="1 4">Belongs to the DapA family.</text>
</comment>
<evidence type="ECO:0000256" key="3">
    <source>
        <dbReference type="ARBA" id="ARBA00023270"/>
    </source>
</evidence>
<comment type="caution">
    <text evidence="7">The sequence shown here is derived from an EMBL/GenBank/DDBJ whole genome shotgun (WGS) entry which is preliminary data.</text>
</comment>
<dbReference type="PROSITE" id="PS00665">
    <property type="entry name" value="DHDPS_1"/>
    <property type="match status" value="1"/>
</dbReference>
<feature type="active site" description="Schiff-base intermediate with substrate" evidence="5">
    <location>
        <position position="172"/>
    </location>
</feature>
<dbReference type="InterPro" id="IPR020624">
    <property type="entry name" value="Schiff_base-form_aldolases_CS"/>
</dbReference>
<evidence type="ECO:0000313" key="7">
    <source>
        <dbReference type="EMBL" id="PXW53621.1"/>
    </source>
</evidence>
<dbReference type="GO" id="GO:0008840">
    <property type="term" value="F:4-hydroxy-tetrahydrodipicolinate synthase activity"/>
    <property type="evidence" value="ECO:0007669"/>
    <property type="project" value="TreeGrafter"/>
</dbReference>
<dbReference type="InterPro" id="IPR002220">
    <property type="entry name" value="DapA-like"/>
</dbReference>
<dbReference type="InterPro" id="IPR013785">
    <property type="entry name" value="Aldolase_TIM"/>
</dbReference>
<proteinExistence type="inferred from homology"/>
<evidence type="ECO:0000256" key="2">
    <source>
        <dbReference type="ARBA" id="ARBA00023239"/>
    </source>
</evidence>
<dbReference type="PANTHER" id="PTHR12128">
    <property type="entry name" value="DIHYDRODIPICOLINATE SYNTHASE"/>
    <property type="match status" value="1"/>
</dbReference>
<evidence type="ECO:0000313" key="8">
    <source>
        <dbReference type="Proteomes" id="UP000248021"/>
    </source>
</evidence>
<evidence type="ECO:0000256" key="6">
    <source>
        <dbReference type="PIRSR" id="PIRSR001365-2"/>
    </source>
</evidence>
<dbReference type="Pfam" id="PF00701">
    <property type="entry name" value="DHDPS"/>
    <property type="match status" value="1"/>
</dbReference>
<dbReference type="PRINTS" id="PR00146">
    <property type="entry name" value="DHPICSNTHASE"/>
</dbReference>
<feature type="binding site" evidence="6">
    <location>
        <position position="56"/>
    </location>
    <ligand>
        <name>pyruvate</name>
        <dbReference type="ChEBI" id="CHEBI:15361"/>
    </ligand>
</feature>
<reference evidence="7 8" key="1">
    <citation type="submission" date="2018-05" db="EMBL/GenBank/DDBJ databases">
        <title>Genomic Encyclopedia of Type Strains, Phase IV (KMG-IV): sequencing the most valuable type-strain genomes for metagenomic binning, comparative biology and taxonomic classification.</title>
        <authorList>
            <person name="Goeker M."/>
        </authorList>
    </citation>
    <scope>NUCLEOTIDE SEQUENCE [LARGE SCALE GENOMIC DNA]</scope>
    <source>
        <strain evidence="7 8">DSM 6462</strain>
    </source>
</reference>
<dbReference type="PIRSF" id="PIRSF001365">
    <property type="entry name" value="DHDPS"/>
    <property type="match status" value="1"/>
</dbReference>
<dbReference type="Gene3D" id="3.20.20.70">
    <property type="entry name" value="Aldolase class I"/>
    <property type="match status" value="1"/>
</dbReference>
<dbReference type="EMBL" id="QJJK01000013">
    <property type="protein sequence ID" value="PXW53621.1"/>
    <property type="molecule type" value="Genomic_DNA"/>
</dbReference>
<feature type="binding site" evidence="6">
    <location>
        <position position="214"/>
    </location>
    <ligand>
        <name>pyruvate</name>
        <dbReference type="ChEBI" id="CHEBI:15361"/>
    </ligand>
</feature>
<dbReference type="SMART" id="SM01130">
    <property type="entry name" value="DHDPS"/>
    <property type="match status" value="1"/>
</dbReference>
<dbReference type="SUPFAM" id="SSF51569">
    <property type="entry name" value="Aldolase"/>
    <property type="match status" value="1"/>
</dbReference>
<name>A0A2V3TWS0_9HYPH</name>
<organism evidence="7 8">
    <name type="scientific">Chelatococcus asaccharovorans</name>
    <dbReference type="NCBI Taxonomy" id="28210"/>
    <lineage>
        <taxon>Bacteria</taxon>
        <taxon>Pseudomonadati</taxon>
        <taxon>Pseudomonadota</taxon>
        <taxon>Alphaproteobacteria</taxon>
        <taxon>Hyphomicrobiales</taxon>
        <taxon>Chelatococcaceae</taxon>
        <taxon>Chelatococcus</taxon>
    </lineage>
</organism>
<evidence type="ECO:0000256" key="5">
    <source>
        <dbReference type="PIRSR" id="PIRSR001365-1"/>
    </source>
</evidence>
<keyword evidence="2 4" id="KW-0456">Lyase</keyword>
<evidence type="ECO:0000256" key="1">
    <source>
        <dbReference type="ARBA" id="ARBA00007592"/>
    </source>
</evidence>
<dbReference type="CDD" id="cd00408">
    <property type="entry name" value="DHDPS-like"/>
    <property type="match status" value="1"/>
</dbReference>
<accession>A0A2V3TWS0</accession>
<keyword evidence="8" id="KW-1185">Reference proteome</keyword>
<dbReference type="RefSeq" id="WP_110377582.1">
    <property type="nucleotide sequence ID" value="NZ_JAHBRY010000001.1"/>
</dbReference>
<feature type="active site" description="Proton donor/acceptor" evidence="5">
    <location>
        <position position="145"/>
    </location>
</feature>
<dbReference type="OrthoDB" id="9778880at2"/>
<keyword evidence="3" id="KW-0704">Schiff base</keyword>
<sequence length="301" mass="32793">MQQESKLALKAKLRGILPPVTMPFDEKGRLIASGIRKQIDFMIDSGVHGIVAGGSTGEGHTLSTEEFVESMEATHAAIAGRVPFVVGLIVNSTIEAIERTKKIAHLKPDALQVTPVHYLFKPGPEATIKHFREIYEETGIPILIYNVIPWNYLSAELMLRIMEEVPGVVGMKQSSGDLKSLSDLLGAAKSENIVLTGIDALLYPGFALGAHGAISALTSALPKQTVKLYDAVKSGNHEEALKLHWKLNGIWNVVRHDNLPACTKYIQSRQGVDFFLPRAPMEPVSNEIKNVIDGALKAFAI</sequence>
<evidence type="ECO:0000256" key="4">
    <source>
        <dbReference type="PIRNR" id="PIRNR001365"/>
    </source>
</evidence>
<dbReference type="PANTHER" id="PTHR12128:SF66">
    <property type="entry name" value="4-HYDROXY-2-OXOGLUTARATE ALDOLASE, MITOCHONDRIAL"/>
    <property type="match status" value="1"/>
</dbReference>